<evidence type="ECO:0000313" key="4">
    <source>
        <dbReference type="EMBL" id="QYC45764.1"/>
    </source>
</evidence>
<feature type="domain" description="DUF8094" evidence="3">
    <location>
        <begin position="47"/>
        <end position="329"/>
    </location>
</feature>
<feature type="compositionally biased region" description="Low complexity" evidence="1">
    <location>
        <begin position="29"/>
        <end position="45"/>
    </location>
</feature>
<reference evidence="4 5" key="1">
    <citation type="journal article" date="2021" name="ACS Chem. Biol.">
        <title>Genomic-Led Discovery of a Novel Glycopeptide Antibiotic by Nonomuraea coxensis DSM 45129.</title>
        <authorList>
            <person name="Yushchuk O."/>
            <person name="Vior N.M."/>
            <person name="Andreo-Vidal A."/>
            <person name="Berini F."/>
            <person name="Ruckert C."/>
            <person name="Busche T."/>
            <person name="Binda E."/>
            <person name="Kalinowski J."/>
            <person name="Truman A.W."/>
            <person name="Marinelli F."/>
        </authorList>
    </citation>
    <scope>NUCLEOTIDE SEQUENCE [LARGE SCALE GENOMIC DNA]</scope>
    <source>
        <strain evidence="4 5">DSM 45129</strain>
    </source>
</reference>
<evidence type="ECO:0000259" key="3">
    <source>
        <dbReference type="Pfam" id="PF26366"/>
    </source>
</evidence>
<protein>
    <recommendedName>
        <fullName evidence="3">DUF8094 domain-containing protein</fullName>
    </recommendedName>
</protein>
<feature type="chain" id="PRO_5047349358" description="DUF8094 domain-containing protein" evidence="2">
    <location>
        <begin position="24"/>
        <end position="332"/>
    </location>
</feature>
<evidence type="ECO:0000256" key="2">
    <source>
        <dbReference type="SAM" id="SignalP"/>
    </source>
</evidence>
<name>A0ABX8UHH8_9ACTN</name>
<organism evidence="4 5">
    <name type="scientific">Nonomuraea coxensis DSM 45129</name>
    <dbReference type="NCBI Taxonomy" id="1122611"/>
    <lineage>
        <taxon>Bacteria</taxon>
        <taxon>Bacillati</taxon>
        <taxon>Actinomycetota</taxon>
        <taxon>Actinomycetes</taxon>
        <taxon>Streptosporangiales</taxon>
        <taxon>Streptosporangiaceae</taxon>
        <taxon>Nonomuraea</taxon>
    </lineage>
</organism>
<keyword evidence="5" id="KW-1185">Reference proteome</keyword>
<evidence type="ECO:0000256" key="1">
    <source>
        <dbReference type="SAM" id="MobiDB-lite"/>
    </source>
</evidence>
<dbReference type="Proteomes" id="UP000824681">
    <property type="component" value="Chromosome"/>
</dbReference>
<dbReference type="PROSITE" id="PS51257">
    <property type="entry name" value="PROKAR_LIPOPROTEIN"/>
    <property type="match status" value="1"/>
</dbReference>
<sequence>MRRLMWLAGCLALAGCSALPGIAPEERAPTASPTATPATSPAPGTPEGITAFLAGYVKRNNAANKAMSARLLAGYEGGSSLAIDKAAYVSQRKLGDRSHQPFGYARPTVWPVKGADWFVTTAYWKGESETAKEPTYLLFARDGESWRQMYAPDVFSDTPAGELPEIAKDASGAAAEVAQADAAGLLISPAAFARSYAAHLVGKGGKASRSRFAADRLTTGAAATRVKMDPYAELRESARPAAAYPSYALRTADGGALAFTTVERTRRYDVRQGPQRTYVQQKNSGFLPGKYYTFMKFTELIQVVAHIPPRTAGPGQVKVIGSYSGITSGSGR</sequence>
<proteinExistence type="predicted"/>
<feature type="signal peptide" evidence="2">
    <location>
        <begin position="1"/>
        <end position="23"/>
    </location>
</feature>
<evidence type="ECO:0000313" key="5">
    <source>
        <dbReference type="Proteomes" id="UP000824681"/>
    </source>
</evidence>
<keyword evidence="2" id="KW-0732">Signal</keyword>
<dbReference type="Pfam" id="PF26366">
    <property type="entry name" value="DUF8094"/>
    <property type="match status" value="1"/>
</dbReference>
<dbReference type="EMBL" id="CP068985">
    <property type="protein sequence ID" value="QYC45764.1"/>
    <property type="molecule type" value="Genomic_DNA"/>
</dbReference>
<dbReference type="InterPro" id="IPR058407">
    <property type="entry name" value="DUF8094"/>
</dbReference>
<gene>
    <name evidence="4" type="ORF">Nocox_41105</name>
</gene>
<accession>A0ABX8UHH8</accession>
<feature type="region of interest" description="Disordered" evidence="1">
    <location>
        <begin position="25"/>
        <end position="45"/>
    </location>
</feature>